<dbReference type="Gene3D" id="2.60.98.20">
    <property type="entry name" value="Flagellar hook protein FlgE"/>
    <property type="match status" value="1"/>
</dbReference>
<evidence type="ECO:0000259" key="7">
    <source>
        <dbReference type="Pfam" id="PF06429"/>
    </source>
</evidence>
<evidence type="ECO:0000256" key="5">
    <source>
        <dbReference type="RuleBase" id="RU362116"/>
    </source>
</evidence>
<evidence type="ECO:0000256" key="1">
    <source>
        <dbReference type="ARBA" id="ARBA00004117"/>
    </source>
</evidence>
<dbReference type="AlphaFoldDB" id="E3DPN1"/>
<keyword evidence="10" id="KW-0969">Cilium</keyword>
<evidence type="ECO:0000256" key="4">
    <source>
        <dbReference type="ARBA" id="ARBA00023143"/>
    </source>
</evidence>
<dbReference type="NCBIfam" id="TIGR03506">
    <property type="entry name" value="FlgEFG_subfam"/>
    <property type="match status" value="2"/>
</dbReference>
<dbReference type="InterPro" id="IPR010930">
    <property type="entry name" value="Flg_bb/hook_C_dom"/>
</dbReference>
<dbReference type="InterPro" id="IPR037925">
    <property type="entry name" value="FlgE/F/G-like"/>
</dbReference>
<dbReference type="GO" id="GO:0005829">
    <property type="term" value="C:cytosol"/>
    <property type="evidence" value="ECO:0007669"/>
    <property type="project" value="TreeGrafter"/>
</dbReference>
<dbReference type="Pfam" id="PF06429">
    <property type="entry name" value="Flg_bbr_C"/>
    <property type="match status" value="1"/>
</dbReference>
<dbReference type="STRING" id="572479.Hprae_0552"/>
<dbReference type="Proteomes" id="UP000006866">
    <property type="component" value="Chromosome"/>
</dbReference>
<dbReference type="EMBL" id="CP002175">
    <property type="protein sequence ID" value="ADO76706.1"/>
    <property type="molecule type" value="Genomic_DNA"/>
</dbReference>
<dbReference type="SUPFAM" id="SSF117143">
    <property type="entry name" value="Flagellar hook protein flgE"/>
    <property type="match status" value="2"/>
</dbReference>
<dbReference type="eggNOG" id="COG1749">
    <property type="taxonomic scope" value="Bacteria"/>
</dbReference>
<dbReference type="HOGENOM" id="CLU_013687_2_4_9"/>
<evidence type="ECO:0000256" key="2">
    <source>
        <dbReference type="ARBA" id="ARBA00009677"/>
    </source>
</evidence>
<keyword evidence="10" id="KW-0966">Cell projection</keyword>
<gene>
    <name evidence="10" type="ordered locus">Hprae_0552</name>
</gene>
<comment type="subcellular location">
    <subcellularLocation>
        <location evidence="1 5">Bacterial flagellum basal body</location>
    </subcellularLocation>
</comment>
<protein>
    <recommendedName>
        <fullName evidence="3 5">Flagellar hook protein FlgE</fullName>
    </recommendedName>
</protein>
<dbReference type="PANTHER" id="PTHR30435">
    <property type="entry name" value="FLAGELLAR PROTEIN"/>
    <property type="match status" value="1"/>
</dbReference>
<dbReference type="InterPro" id="IPR037058">
    <property type="entry name" value="Falgellar_hook_FlgE_sf"/>
</dbReference>
<dbReference type="InterPro" id="IPR020013">
    <property type="entry name" value="Flagellar_FlgE/F/G"/>
</dbReference>
<keyword evidence="11" id="KW-1185">Reference proteome</keyword>
<comment type="function">
    <text evidence="5">A flexible structure which links the flagellar filament to the drive apparatus in the basal body.</text>
</comment>
<sequence length="548" mass="58289">MLRSMYAGVSGLNSHQQMMDVTGNNISNVNTVGFKSSRVTFKEMLSQTIRGASAPQENRAGTNPQQVGLGVGVGSIDSDMSSGNLQSTGKTSDVAIQGDGFFVLRDGSTEVYSRAGNFNFDEQGRLYSSSTGMLVQGWTANENGEYNNGLTRNNLGDIQLKQEINAEATDKVNFAKNLKANIINDLGIVQGSMQVSDGATTPVTDNINFSMEPVDGSHNVWEYTLKSDDPTTTFTDPTPTTTTGEYTGQIVLENDGSIDTASSDVDNLTVDINNSGNTDTLNFDDTIKLDKDGESLITNGTGESIDLSYQQTAKRDVSINVFDSQGGKHSVLLPIEKIDNNTWEIDETKLEIDGNTLTTPLGGNHEIKFNDSGEILSGETVDLTFTPAGPGVSQTVELDFSAMTQFADGGSLETNSDGMTANFSSVNGYEAGSLESFSFTETGDIVGSFSNGLTQIQGKIAMANFANPAGLSRQEGVFEATSNSGEAGIGEPAQGGFGSLAPSTLEMSNANLSQEFTNMITAQRGFQANSKLITTSDEMLQELVNLKR</sequence>
<dbReference type="PANTHER" id="PTHR30435:SF1">
    <property type="entry name" value="FLAGELLAR HOOK PROTEIN FLGE"/>
    <property type="match status" value="1"/>
</dbReference>
<reference evidence="11" key="1">
    <citation type="submission" date="2010-10" db="EMBL/GenBank/DDBJ databases">
        <title>The complete genome of Halanaerobium praevalens DSM 2228.</title>
        <authorList>
            <consortium name="US DOE Joint Genome Institute (JGI-PGF)"/>
            <person name="Lucas S."/>
            <person name="Copeland A."/>
            <person name="Lapidus A."/>
            <person name="Glavina del Rio T."/>
            <person name="Dalin E."/>
            <person name="Tice H."/>
            <person name="Bruce D."/>
            <person name="Goodwin L."/>
            <person name="Pitluck S."/>
            <person name="Kyrpides N."/>
            <person name="Mavromatis K."/>
            <person name="Ivanova N."/>
            <person name="Ovchinnikova G."/>
            <person name="Chertkov O."/>
            <person name="Detter J.C."/>
            <person name="Han C."/>
            <person name="Larimer F."/>
            <person name="Land M."/>
            <person name="Hauser L."/>
            <person name="Markowitz V."/>
            <person name="Cheng J.-F."/>
            <person name="Hugenholtz P."/>
            <person name="Woyke T."/>
            <person name="Wu D."/>
            <person name="Tindall B."/>
            <person name="Pomrenke H.G."/>
            <person name="Brambilla E."/>
            <person name="Klenk H.-P."/>
            <person name="Eisen J.A."/>
        </authorList>
    </citation>
    <scope>NUCLEOTIDE SEQUENCE [LARGE SCALE GENOMIC DNA]</scope>
    <source>
        <strain evidence="11">ATCC 33744 / DSM 2228 / GSL</strain>
    </source>
</reference>
<dbReference type="InterPro" id="IPR019776">
    <property type="entry name" value="Flagellar_basal_body_rod_CS"/>
</dbReference>
<feature type="domain" description="Flagellar basal body rod protein N-terminal" evidence="6">
    <location>
        <begin position="5"/>
        <end position="35"/>
    </location>
</feature>
<dbReference type="InterPro" id="IPR053967">
    <property type="entry name" value="LlgE_F_G-like_D1"/>
</dbReference>
<evidence type="ECO:0000259" key="6">
    <source>
        <dbReference type="Pfam" id="PF00460"/>
    </source>
</evidence>
<evidence type="ECO:0000259" key="8">
    <source>
        <dbReference type="Pfam" id="PF07559"/>
    </source>
</evidence>
<dbReference type="InterPro" id="IPR011491">
    <property type="entry name" value="FlgE_D2"/>
</dbReference>
<feature type="domain" description="Flagellar basal-body/hook protein C-terminal" evidence="7">
    <location>
        <begin position="504"/>
        <end position="546"/>
    </location>
</feature>
<dbReference type="Pfam" id="PF22692">
    <property type="entry name" value="LlgE_F_G_D1"/>
    <property type="match status" value="1"/>
</dbReference>
<name>E3DPN1_HALPG</name>
<keyword evidence="10" id="KW-0282">Flagellum</keyword>
<dbReference type="Pfam" id="PF07559">
    <property type="entry name" value="FlgE_D2"/>
    <property type="match status" value="1"/>
</dbReference>
<dbReference type="KEGG" id="hpk:Hprae_0552"/>
<dbReference type="GO" id="GO:0071978">
    <property type="term" value="P:bacterial-type flagellum-dependent swarming motility"/>
    <property type="evidence" value="ECO:0007669"/>
    <property type="project" value="TreeGrafter"/>
</dbReference>
<feature type="domain" description="Flagellar hook protein FlgE/F/G-like D1" evidence="9">
    <location>
        <begin position="95"/>
        <end position="189"/>
    </location>
</feature>
<organism evidence="10 11">
    <name type="scientific">Halanaerobium praevalens (strain ATCC 33744 / DSM 2228 / GSL)</name>
    <dbReference type="NCBI Taxonomy" id="572479"/>
    <lineage>
        <taxon>Bacteria</taxon>
        <taxon>Bacillati</taxon>
        <taxon>Bacillota</taxon>
        <taxon>Clostridia</taxon>
        <taxon>Halanaerobiales</taxon>
        <taxon>Halanaerobiaceae</taxon>
        <taxon>Halanaerobium</taxon>
    </lineage>
</organism>
<dbReference type="GO" id="GO:0009425">
    <property type="term" value="C:bacterial-type flagellum basal body"/>
    <property type="evidence" value="ECO:0007669"/>
    <property type="project" value="UniProtKB-SubCell"/>
</dbReference>
<evidence type="ECO:0000256" key="3">
    <source>
        <dbReference type="ARBA" id="ARBA00019015"/>
    </source>
</evidence>
<accession>E3DPN1</accession>
<keyword evidence="4 5" id="KW-0975">Bacterial flagellum</keyword>
<evidence type="ECO:0000259" key="9">
    <source>
        <dbReference type="Pfam" id="PF22692"/>
    </source>
</evidence>
<reference evidence="10 11" key="2">
    <citation type="journal article" date="2011" name="Stand. Genomic Sci.">
        <title>Complete genome sequence of the extremely halophilic Halanaerobium praevalens type strain (GSL).</title>
        <authorList>
            <person name="Ivanova N."/>
            <person name="Sikorski J."/>
            <person name="Chertkov O."/>
            <person name="Nolan M."/>
            <person name="Lucas S."/>
            <person name="Hammon N."/>
            <person name="Deshpande S."/>
            <person name="Cheng J.F."/>
            <person name="Tapia R."/>
            <person name="Han C."/>
            <person name="Goodwin L."/>
            <person name="Pitluck S."/>
            <person name="Huntemann M."/>
            <person name="Liolios K."/>
            <person name="Pagani I."/>
            <person name="Mavromatis K."/>
            <person name="Ovchinikova G."/>
            <person name="Pati A."/>
            <person name="Chen A."/>
            <person name="Palaniappan K."/>
            <person name="Land M."/>
            <person name="Hauser L."/>
            <person name="Brambilla E.M."/>
            <person name="Kannan K.P."/>
            <person name="Rohde M."/>
            <person name="Tindall B.J."/>
            <person name="Goker M."/>
            <person name="Detter J.C."/>
            <person name="Woyke T."/>
            <person name="Bristow J."/>
            <person name="Eisen J.A."/>
            <person name="Markowitz V."/>
            <person name="Hugenholtz P."/>
            <person name="Kyrpides N.C."/>
            <person name="Klenk H.P."/>
            <person name="Lapidus A."/>
        </authorList>
    </citation>
    <scope>NUCLEOTIDE SEQUENCE [LARGE SCALE GENOMIC DNA]</scope>
    <source>
        <strain evidence="11">ATCC 33744 / DSM 2228 / GSL</strain>
    </source>
</reference>
<feature type="domain" description="Flagellar hook protein FlgE D2" evidence="8">
    <location>
        <begin position="304"/>
        <end position="414"/>
    </location>
</feature>
<evidence type="ECO:0000313" key="11">
    <source>
        <dbReference type="Proteomes" id="UP000006866"/>
    </source>
</evidence>
<dbReference type="OrthoDB" id="9804559at2"/>
<dbReference type="GO" id="GO:0009424">
    <property type="term" value="C:bacterial-type flagellum hook"/>
    <property type="evidence" value="ECO:0007669"/>
    <property type="project" value="TreeGrafter"/>
</dbReference>
<dbReference type="PROSITE" id="PS00588">
    <property type="entry name" value="FLAGELLA_BB_ROD"/>
    <property type="match status" value="1"/>
</dbReference>
<dbReference type="PATRIC" id="fig|572479.3.peg.557"/>
<proteinExistence type="inferred from homology"/>
<comment type="similarity">
    <text evidence="2 5">Belongs to the flagella basal body rod proteins family.</text>
</comment>
<evidence type="ECO:0000313" key="10">
    <source>
        <dbReference type="EMBL" id="ADO76706.1"/>
    </source>
</evidence>
<dbReference type="RefSeq" id="WP_014552739.1">
    <property type="nucleotide sequence ID" value="NC_017455.1"/>
</dbReference>
<dbReference type="InterPro" id="IPR001444">
    <property type="entry name" value="Flag_bb_rod_N"/>
</dbReference>
<dbReference type="Pfam" id="PF00460">
    <property type="entry name" value="Flg_bb_rod"/>
    <property type="match status" value="1"/>
</dbReference>